<evidence type="ECO:0000256" key="1">
    <source>
        <dbReference type="SAM" id="Coils"/>
    </source>
</evidence>
<feature type="coiled-coil region" evidence="1">
    <location>
        <begin position="129"/>
        <end position="156"/>
    </location>
</feature>
<protein>
    <submittedName>
        <fullName evidence="2">Uncharacterized protein</fullName>
    </submittedName>
</protein>
<dbReference type="AlphaFoldDB" id="A0A699J9A8"/>
<organism evidence="2">
    <name type="scientific">Tanacetum cinerariifolium</name>
    <name type="common">Dalmatian daisy</name>
    <name type="synonym">Chrysanthemum cinerariifolium</name>
    <dbReference type="NCBI Taxonomy" id="118510"/>
    <lineage>
        <taxon>Eukaryota</taxon>
        <taxon>Viridiplantae</taxon>
        <taxon>Streptophyta</taxon>
        <taxon>Embryophyta</taxon>
        <taxon>Tracheophyta</taxon>
        <taxon>Spermatophyta</taxon>
        <taxon>Magnoliopsida</taxon>
        <taxon>eudicotyledons</taxon>
        <taxon>Gunneridae</taxon>
        <taxon>Pentapetalae</taxon>
        <taxon>asterids</taxon>
        <taxon>campanulids</taxon>
        <taxon>Asterales</taxon>
        <taxon>Asteraceae</taxon>
        <taxon>Asteroideae</taxon>
        <taxon>Anthemideae</taxon>
        <taxon>Anthemidinae</taxon>
        <taxon>Tanacetum</taxon>
    </lineage>
</organism>
<feature type="non-terminal residue" evidence="2">
    <location>
        <position position="1"/>
    </location>
</feature>
<gene>
    <name evidence="2" type="ORF">Tci_593779</name>
</gene>
<dbReference type="EMBL" id="BKCJ010387402">
    <property type="protein sequence ID" value="GFA21807.1"/>
    <property type="molecule type" value="Genomic_DNA"/>
</dbReference>
<name>A0A699J9A8_TANCI</name>
<comment type="caution">
    <text evidence="2">The sequence shown here is derived from an EMBL/GenBank/DDBJ whole genome shotgun (WGS) entry which is preliminary data.</text>
</comment>
<proteinExistence type="predicted"/>
<accession>A0A699J9A8</accession>
<keyword evidence="1" id="KW-0175">Coiled coil</keyword>
<reference evidence="2" key="1">
    <citation type="journal article" date="2019" name="Sci. Rep.">
        <title>Draft genome of Tanacetum cinerariifolium, the natural source of mosquito coil.</title>
        <authorList>
            <person name="Yamashiro T."/>
            <person name="Shiraishi A."/>
            <person name="Satake H."/>
            <person name="Nakayama K."/>
        </authorList>
    </citation>
    <scope>NUCLEOTIDE SEQUENCE</scope>
</reference>
<sequence length="196" mass="22241">EEMVRDGFEACWVGSLREIADNDNLSDYWSRISLDALTISKKGQAHEKVTATDLFYLRSMDKGTMVNVPSLLAQYLFRHAEGRKHRAKSRLLWLEPPRVLTAQGVVDKGVQAVSAPLQVPQLPPTTAPTKIMSQRMARLEEEVHGLKESLGEQREILDVMSQDFSRFTTWMVGHLSQMLDTSGMSYTSYGDYQILY</sequence>
<evidence type="ECO:0000313" key="2">
    <source>
        <dbReference type="EMBL" id="GFA21807.1"/>
    </source>
</evidence>